<dbReference type="PANTHER" id="PTHR45646:SF11">
    <property type="entry name" value="SERINE_THREONINE-PROTEIN KINASE DOA"/>
    <property type="match status" value="1"/>
</dbReference>
<reference evidence="7 8" key="1">
    <citation type="submission" date="2024-07" db="EMBL/GenBank/DDBJ databases">
        <title>Section-level genome sequencing and comparative genomics of Aspergillus sections Usti and Cavernicolus.</title>
        <authorList>
            <consortium name="Lawrence Berkeley National Laboratory"/>
            <person name="Nybo J.L."/>
            <person name="Vesth T.C."/>
            <person name="Theobald S."/>
            <person name="Frisvad J.C."/>
            <person name="Larsen T.O."/>
            <person name="Kjaerboelling I."/>
            <person name="Rothschild-Mancinelli K."/>
            <person name="Lyhne E.K."/>
            <person name="Kogle M.E."/>
            <person name="Barry K."/>
            <person name="Clum A."/>
            <person name="Na H."/>
            <person name="Ledsgaard L."/>
            <person name="Lin J."/>
            <person name="Lipzen A."/>
            <person name="Kuo A."/>
            <person name="Riley R."/>
            <person name="Mondo S."/>
            <person name="Labutti K."/>
            <person name="Haridas S."/>
            <person name="Pangalinan J."/>
            <person name="Salamov A.A."/>
            <person name="Simmons B.A."/>
            <person name="Magnuson J.K."/>
            <person name="Chen J."/>
            <person name="Drula E."/>
            <person name="Henrissat B."/>
            <person name="Wiebenga A."/>
            <person name="Lubbers R.J."/>
            <person name="Gomes A.C."/>
            <person name="Makela M.R."/>
            <person name="Stajich J."/>
            <person name="Grigoriev I.V."/>
            <person name="Mortensen U.H."/>
            <person name="De Vries R.P."/>
            <person name="Baker S.E."/>
            <person name="Andersen M.R."/>
        </authorList>
    </citation>
    <scope>NUCLEOTIDE SEQUENCE [LARGE SCALE GENOMIC DNA]</scope>
    <source>
        <strain evidence="7 8">CBS 588.65</strain>
    </source>
</reference>
<dbReference type="SMART" id="SM00220">
    <property type="entry name" value="S_TKc"/>
    <property type="match status" value="1"/>
</dbReference>
<dbReference type="Gene3D" id="3.30.200.20">
    <property type="entry name" value="Phosphorylase Kinase, domain 1"/>
    <property type="match status" value="1"/>
</dbReference>
<evidence type="ECO:0000256" key="1">
    <source>
        <dbReference type="ARBA" id="ARBA00022527"/>
    </source>
</evidence>
<name>A0ABR4I0J1_9EURO</name>
<feature type="domain" description="Protein kinase" evidence="6">
    <location>
        <begin position="61"/>
        <end position="424"/>
    </location>
</feature>
<keyword evidence="2" id="KW-0808">Transferase</keyword>
<dbReference type="PANTHER" id="PTHR45646">
    <property type="entry name" value="SERINE/THREONINE-PROTEIN KINASE DOA-RELATED"/>
    <property type="match status" value="1"/>
</dbReference>
<evidence type="ECO:0000256" key="4">
    <source>
        <dbReference type="ARBA" id="ARBA00022777"/>
    </source>
</evidence>
<accession>A0ABR4I0J1</accession>
<dbReference type="EMBL" id="JBFXLT010000005">
    <property type="protein sequence ID" value="KAL2821141.1"/>
    <property type="molecule type" value="Genomic_DNA"/>
</dbReference>
<dbReference type="SUPFAM" id="SSF56112">
    <property type="entry name" value="Protein kinase-like (PK-like)"/>
    <property type="match status" value="1"/>
</dbReference>
<gene>
    <name evidence="7" type="ORF">BJX63DRAFT_427819</name>
</gene>
<keyword evidence="5" id="KW-0067">ATP-binding</keyword>
<dbReference type="InterPro" id="IPR000719">
    <property type="entry name" value="Prot_kinase_dom"/>
</dbReference>
<keyword evidence="4" id="KW-0418">Kinase</keyword>
<evidence type="ECO:0000259" key="6">
    <source>
        <dbReference type="PROSITE" id="PS50011"/>
    </source>
</evidence>
<dbReference type="Gene3D" id="1.10.510.10">
    <property type="entry name" value="Transferase(Phosphotransferase) domain 1"/>
    <property type="match status" value="1"/>
</dbReference>
<dbReference type="InterPro" id="IPR051175">
    <property type="entry name" value="CLK_kinases"/>
</dbReference>
<keyword evidence="3" id="KW-0547">Nucleotide-binding</keyword>
<organism evidence="7 8">
    <name type="scientific">Aspergillus granulosus</name>
    <dbReference type="NCBI Taxonomy" id="176169"/>
    <lineage>
        <taxon>Eukaryota</taxon>
        <taxon>Fungi</taxon>
        <taxon>Dikarya</taxon>
        <taxon>Ascomycota</taxon>
        <taxon>Pezizomycotina</taxon>
        <taxon>Eurotiomycetes</taxon>
        <taxon>Eurotiomycetidae</taxon>
        <taxon>Eurotiales</taxon>
        <taxon>Aspergillaceae</taxon>
        <taxon>Aspergillus</taxon>
        <taxon>Aspergillus subgen. Nidulantes</taxon>
    </lineage>
</organism>
<evidence type="ECO:0000256" key="2">
    <source>
        <dbReference type="ARBA" id="ARBA00022679"/>
    </source>
</evidence>
<protein>
    <submittedName>
        <fullName evidence="7">Kinase-like domain-containing protein</fullName>
    </submittedName>
</protein>
<keyword evidence="1" id="KW-0723">Serine/threonine-protein kinase</keyword>
<keyword evidence="8" id="KW-1185">Reference proteome</keyword>
<comment type="caution">
    <text evidence="7">The sequence shown here is derived from an EMBL/GenBank/DDBJ whole genome shotgun (WGS) entry which is preliminary data.</text>
</comment>
<dbReference type="InterPro" id="IPR011009">
    <property type="entry name" value="Kinase-like_dom_sf"/>
</dbReference>
<evidence type="ECO:0000313" key="7">
    <source>
        <dbReference type="EMBL" id="KAL2821141.1"/>
    </source>
</evidence>
<dbReference type="PROSITE" id="PS50011">
    <property type="entry name" value="PROTEIN_KINASE_DOM"/>
    <property type="match status" value="1"/>
</dbReference>
<evidence type="ECO:0000256" key="3">
    <source>
        <dbReference type="ARBA" id="ARBA00022741"/>
    </source>
</evidence>
<sequence length="439" mass="50225">MRWLKTLDNFIPVCASVPRFRRTTAPNFFRIQNHNSSRRSSTITENHPRIEYNWIRGVERFEGYTPGGHGGFSTVWLVQDTQEKRYVALKVNIADSIPQDVQMLNFLSAPSDHPGRNAIPTCLDEFEVTGLNGTHICCTAPLAACHLRDVSFSGLFPLDVARVLSYKLTQAVVYVHSKGIVHGDIHLNNILAKLPLNLDHLSIEELYEQYGKPETVCVSRRDGEPLPPNVPAKAILPLFLGKYAENFTLSDTCLLLNDYGEAFPSTKIRLGEDCHTPSAFRAPETHHDPKAPFSYPLDIWGLATAIWEIMGMKALFAAEFMPEEYILAQHVDVLGPLPSQWWEAWEGRKQFFDEDGTPTEHYYPDQWPTLDQAFEDRIREDRTQTGHEITDEEKVDFVDMIHRMLAFRPEDRPTAEDVLGSEWMRKWALPDYKRSLEVL</sequence>
<evidence type="ECO:0000313" key="8">
    <source>
        <dbReference type="Proteomes" id="UP001610334"/>
    </source>
</evidence>
<evidence type="ECO:0000256" key="5">
    <source>
        <dbReference type="ARBA" id="ARBA00022840"/>
    </source>
</evidence>
<dbReference type="Proteomes" id="UP001610334">
    <property type="component" value="Unassembled WGS sequence"/>
</dbReference>
<proteinExistence type="predicted"/>